<feature type="transmembrane region" description="Helical" evidence="19">
    <location>
        <begin position="225"/>
        <end position="248"/>
    </location>
</feature>
<dbReference type="SMART" id="SM00650">
    <property type="entry name" value="rADc"/>
    <property type="match status" value="1"/>
</dbReference>
<feature type="binding site" evidence="18">
    <location>
        <position position="488"/>
    </location>
    <ligand>
        <name>S-adenosyl-L-methionine</name>
        <dbReference type="ChEBI" id="CHEBI:59789"/>
    </ligand>
</feature>
<dbReference type="GO" id="GO:0016020">
    <property type="term" value="C:membrane"/>
    <property type="evidence" value="ECO:0007669"/>
    <property type="project" value="UniProtKB-SubCell"/>
</dbReference>
<keyword evidence="6 18" id="KW-0949">S-adenosyl-L-methionine</keyword>
<evidence type="ECO:0000256" key="1">
    <source>
        <dbReference type="ARBA" id="ARBA00004141"/>
    </source>
</evidence>
<dbReference type="GO" id="GO:0003723">
    <property type="term" value="F:RNA binding"/>
    <property type="evidence" value="ECO:0007669"/>
    <property type="project" value="UniProtKB-UniRule"/>
</dbReference>
<dbReference type="Gene3D" id="1.10.8.100">
    <property type="entry name" value="Ribosomal RNA adenine dimethylase-like, domain 2"/>
    <property type="match status" value="1"/>
</dbReference>
<feature type="transmembrane region" description="Helical" evidence="19">
    <location>
        <begin position="77"/>
        <end position="107"/>
    </location>
</feature>
<dbReference type="InterPro" id="IPR036259">
    <property type="entry name" value="MFS_trans_sf"/>
</dbReference>
<reference evidence="21 22" key="1">
    <citation type="journal article" date="2018" name="Sci. Rep.">
        <title>Genomic signatures of local adaptation to the degree of environmental predictability in rotifers.</title>
        <authorList>
            <person name="Franch-Gras L."/>
            <person name="Hahn C."/>
            <person name="Garcia-Roger E.M."/>
            <person name="Carmona M.J."/>
            <person name="Serra M."/>
            <person name="Gomez A."/>
        </authorList>
    </citation>
    <scope>NUCLEOTIDE SEQUENCE [LARGE SCALE GENOMIC DNA]</scope>
    <source>
        <strain evidence="21">HYR1</strain>
    </source>
</reference>
<keyword evidence="10 19" id="KW-1133">Transmembrane helix</keyword>
<dbReference type="GO" id="GO:0000179">
    <property type="term" value="F:rRNA (adenine-N6,N6-)-dimethyltransferase activity"/>
    <property type="evidence" value="ECO:0007669"/>
    <property type="project" value="UniProtKB-UniRule"/>
</dbReference>
<evidence type="ECO:0000256" key="13">
    <source>
        <dbReference type="ARBA" id="ARBA00023136"/>
    </source>
</evidence>
<feature type="transmembrane region" description="Helical" evidence="19">
    <location>
        <begin position="7"/>
        <end position="25"/>
    </location>
</feature>
<keyword evidence="3" id="KW-0698">rRNA processing</keyword>
<keyword evidence="7 19" id="KW-0812">Transmembrane</keyword>
<comment type="similarity">
    <text evidence="18">Belongs to the class I-like SAM-binding methyltransferase superfamily. rRNA adenine N(6)-methyltransferase family.</text>
</comment>
<evidence type="ECO:0000256" key="14">
    <source>
        <dbReference type="ARBA" id="ARBA00023163"/>
    </source>
</evidence>
<dbReference type="CDD" id="cd02440">
    <property type="entry name" value="AdoMet_MTases"/>
    <property type="match status" value="1"/>
</dbReference>
<dbReference type="InterPro" id="IPR001737">
    <property type="entry name" value="KsgA/Erm"/>
</dbReference>
<evidence type="ECO:0000256" key="11">
    <source>
        <dbReference type="ARBA" id="ARBA00023015"/>
    </source>
</evidence>
<evidence type="ECO:0000256" key="8">
    <source>
        <dbReference type="ARBA" id="ARBA00022884"/>
    </source>
</evidence>
<keyword evidence="11" id="KW-0805">Transcription regulation</keyword>
<feature type="transmembrane region" description="Helical" evidence="19">
    <location>
        <begin position="135"/>
        <end position="157"/>
    </location>
</feature>
<evidence type="ECO:0000256" key="19">
    <source>
        <dbReference type="SAM" id="Phobius"/>
    </source>
</evidence>
<evidence type="ECO:0000256" key="15">
    <source>
        <dbReference type="ARBA" id="ARBA00029705"/>
    </source>
</evidence>
<evidence type="ECO:0000256" key="10">
    <source>
        <dbReference type="ARBA" id="ARBA00022989"/>
    </source>
</evidence>
<evidence type="ECO:0000256" key="18">
    <source>
        <dbReference type="PROSITE-ProRule" id="PRU01026"/>
    </source>
</evidence>
<dbReference type="SUPFAM" id="SSF103473">
    <property type="entry name" value="MFS general substrate transporter"/>
    <property type="match status" value="1"/>
</dbReference>
<dbReference type="SUPFAM" id="SSF53335">
    <property type="entry name" value="S-adenosyl-L-methionine-dependent methyltransferases"/>
    <property type="match status" value="1"/>
</dbReference>
<keyword evidence="14" id="KW-0804">Transcription</keyword>
<dbReference type="PANTHER" id="PTHR43184:SF30">
    <property type="entry name" value="MFS DOMAIN-CONTAINING PROTEIN"/>
    <property type="match status" value="1"/>
</dbReference>
<keyword evidence="13 19" id="KW-0472">Membrane</keyword>
<feature type="transmembrane region" description="Helical" evidence="19">
    <location>
        <begin position="381"/>
        <end position="402"/>
    </location>
</feature>
<dbReference type="GO" id="GO:0022857">
    <property type="term" value="F:transmembrane transporter activity"/>
    <property type="evidence" value="ECO:0007669"/>
    <property type="project" value="InterPro"/>
</dbReference>
<sequence>MSYIRQRLTIVFVTGWLAYATTYFLRKPLGVIKSDMEKELGFTKSELGIFDSALLLPYALVQMFLGPLGDKFGARKTFGYCLITAGISMFSFGSWNSFGVLAFLLFLNGSFQSLCWPSANKGLGAWVSDSQRNTIFGYFGTCPFVGGIIGTAFAVHLQKTYGWRYVHNIPSLICIVFGVVVLTMFKQPNELGVEVPGKESNHAINKEQKTLTLRELWKIPMVAEVAITVFCLKVVRYCMYMWLPMYLLQQLNYSKTNAGMFSTMFEIGGILGSASIGYVLKRFFQDKSLLGSTVQTFLSALGLILFLATANMGLVVNSVVMILVGFLNCGPDIILCGSFPTELGEMDGRNAASAVIGFVNGFGSIGTFIEGPVIGWISDSYGWSGMFYSMILLSFLGAVTCYRAHRIYEIKKKHLTLEKVKFFNKMTASKIVKHFRLPPMPSLSDLVKLYKLSAQRQLSQNFLLDKNINDKIVRCSGIKKNSFAFEIGPGPGGLTRSAIEAGAKEIVVVEKDLRFMPGLQLLADAVSPAINLKIFHGDALTFPMGQYVNRDYEKSWENDDLPDIFLLGNLPFNIATPLLFKLLLKVSYRTGIFSCGRVPMTFLFQHEFGERMICPPGFKERSRVGILSQAYCDVKLDFMIQNTAFVPQPKVNAAVVTLTPLQKPRLSPKFEVVSKVVKSIFQFKNKKWITGASTLFPKAYPEFLARFNELCKVDQNKLPIELEMSEIDEICCGYAQILDVFPELEKYDYRANNNL</sequence>
<dbReference type="Gene3D" id="1.20.1250.20">
    <property type="entry name" value="MFS general substrate transporter like domains"/>
    <property type="match status" value="2"/>
</dbReference>
<dbReference type="PROSITE" id="PS50850">
    <property type="entry name" value="MFS"/>
    <property type="match status" value="1"/>
</dbReference>
<comment type="caution">
    <text evidence="21">The sequence shown here is derived from an EMBL/GenBank/DDBJ whole genome shotgun (WGS) entry which is preliminary data.</text>
</comment>
<keyword evidence="22" id="KW-1185">Reference proteome</keyword>
<protein>
    <recommendedName>
        <fullName evidence="15">Mitochondrial 12S rRNA dimethylase 1</fullName>
    </recommendedName>
    <alternativeName>
        <fullName evidence="16">Mitochondrial transcription factor B1</fullName>
    </alternativeName>
    <alternativeName>
        <fullName evidence="17">S-adenosylmethionine-6-N', N'-adenosyl(rRNA) dimethyltransferase 1</fullName>
    </alternativeName>
</protein>
<name>A0A3M7SI57_BRAPC</name>
<keyword evidence="4 18" id="KW-0489">Methyltransferase</keyword>
<evidence type="ECO:0000256" key="6">
    <source>
        <dbReference type="ARBA" id="ARBA00022691"/>
    </source>
</evidence>
<keyword evidence="8 18" id="KW-0694">RNA-binding</keyword>
<feature type="transmembrane region" description="Helical" evidence="19">
    <location>
        <begin position="300"/>
        <end position="329"/>
    </location>
</feature>
<dbReference type="PROSITE" id="PS01131">
    <property type="entry name" value="RRNA_A_DIMETH"/>
    <property type="match status" value="1"/>
</dbReference>
<keyword evidence="12" id="KW-0496">Mitochondrion</keyword>
<dbReference type="Pfam" id="PF00398">
    <property type="entry name" value="RrnaAD"/>
    <property type="match status" value="1"/>
</dbReference>
<evidence type="ECO:0000256" key="7">
    <source>
        <dbReference type="ARBA" id="ARBA00022692"/>
    </source>
</evidence>
<evidence type="ECO:0000256" key="2">
    <source>
        <dbReference type="ARBA" id="ARBA00004173"/>
    </source>
</evidence>
<dbReference type="Pfam" id="PF07690">
    <property type="entry name" value="MFS_1"/>
    <property type="match status" value="1"/>
</dbReference>
<evidence type="ECO:0000256" key="3">
    <source>
        <dbReference type="ARBA" id="ARBA00022552"/>
    </source>
</evidence>
<evidence type="ECO:0000256" key="16">
    <source>
        <dbReference type="ARBA" id="ARBA00031610"/>
    </source>
</evidence>
<feature type="transmembrane region" description="Helical" evidence="19">
    <location>
        <begin position="45"/>
        <end position="65"/>
    </location>
</feature>
<dbReference type="EMBL" id="REGN01001324">
    <property type="protein sequence ID" value="RNA35431.1"/>
    <property type="molecule type" value="Genomic_DNA"/>
</dbReference>
<dbReference type="PANTHER" id="PTHR43184">
    <property type="entry name" value="MAJOR FACILITATOR SUPERFAMILY TRANSPORTER 16, ISOFORM B"/>
    <property type="match status" value="1"/>
</dbReference>
<dbReference type="Proteomes" id="UP000276133">
    <property type="component" value="Unassembled WGS sequence"/>
</dbReference>
<feature type="binding site" evidence="18">
    <location>
        <position position="463"/>
    </location>
    <ligand>
        <name>S-adenosyl-L-methionine</name>
        <dbReference type="ChEBI" id="CHEBI:59789"/>
    </ligand>
</feature>
<gene>
    <name evidence="21" type="ORF">BpHYR1_013527</name>
</gene>
<feature type="binding site" evidence="18">
    <location>
        <position position="461"/>
    </location>
    <ligand>
        <name>S-adenosyl-L-methionine</name>
        <dbReference type="ChEBI" id="CHEBI:59789"/>
    </ligand>
</feature>
<dbReference type="AlphaFoldDB" id="A0A3M7SI57"/>
<evidence type="ECO:0000313" key="22">
    <source>
        <dbReference type="Proteomes" id="UP000276133"/>
    </source>
</evidence>
<evidence type="ECO:0000256" key="5">
    <source>
        <dbReference type="ARBA" id="ARBA00022679"/>
    </source>
</evidence>
<dbReference type="OrthoDB" id="3639251at2759"/>
<feature type="transmembrane region" description="Helical" evidence="19">
    <location>
        <begin position="260"/>
        <end position="280"/>
    </location>
</feature>
<evidence type="ECO:0000313" key="21">
    <source>
        <dbReference type="EMBL" id="RNA35431.1"/>
    </source>
</evidence>
<evidence type="ECO:0000256" key="17">
    <source>
        <dbReference type="ARBA" id="ARBA00032809"/>
    </source>
</evidence>
<dbReference type="Gene3D" id="3.40.50.150">
    <property type="entry name" value="Vaccinia Virus protein VP39"/>
    <property type="match status" value="1"/>
</dbReference>
<feature type="transmembrane region" description="Helical" evidence="19">
    <location>
        <begin position="350"/>
        <end position="369"/>
    </location>
</feature>
<feature type="binding site" evidence="18">
    <location>
        <position position="569"/>
    </location>
    <ligand>
        <name>S-adenosyl-L-methionine</name>
        <dbReference type="ChEBI" id="CHEBI:59789"/>
    </ligand>
</feature>
<comment type="subcellular location">
    <subcellularLocation>
        <location evidence="1">Membrane</location>
        <topology evidence="1">Multi-pass membrane protein</topology>
    </subcellularLocation>
    <subcellularLocation>
        <location evidence="2">Mitochondrion</location>
    </subcellularLocation>
</comment>
<accession>A0A3M7SI57</accession>
<dbReference type="InterPro" id="IPR023165">
    <property type="entry name" value="rRNA_Ade_diMease-like_C"/>
</dbReference>
<feature type="binding site" evidence="18">
    <location>
        <position position="538"/>
    </location>
    <ligand>
        <name>S-adenosyl-L-methionine</name>
        <dbReference type="ChEBI" id="CHEBI:59789"/>
    </ligand>
</feature>
<keyword evidence="5 18" id="KW-0808">Transferase</keyword>
<proteinExistence type="inferred from homology"/>
<dbReference type="FunFam" id="3.40.50.150:FF:000109">
    <property type="entry name" value="rRNA adenine N(6)-methyltransferase"/>
    <property type="match status" value="1"/>
</dbReference>
<dbReference type="GO" id="GO:0005739">
    <property type="term" value="C:mitochondrion"/>
    <property type="evidence" value="ECO:0007669"/>
    <property type="project" value="UniProtKB-SubCell"/>
</dbReference>
<organism evidence="21 22">
    <name type="scientific">Brachionus plicatilis</name>
    <name type="common">Marine rotifer</name>
    <name type="synonym">Brachionus muelleri</name>
    <dbReference type="NCBI Taxonomy" id="10195"/>
    <lineage>
        <taxon>Eukaryota</taxon>
        <taxon>Metazoa</taxon>
        <taxon>Spiralia</taxon>
        <taxon>Gnathifera</taxon>
        <taxon>Rotifera</taxon>
        <taxon>Eurotatoria</taxon>
        <taxon>Monogononta</taxon>
        <taxon>Pseudotrocha</taxon>
        <taxon>Ploima</taxon>
        <taxon>Brachionidae</taxon>
        <taxon>Brachionus</taxon>
    </lineage>
</organism>
<evidence type="ECO:0000256" key="12">
    <source>
        <dbReference type="ARBA" id="ARBA00023128"/>
    </source>
</evidence>
<dbReference type="PROSITE" id="PS51689">
    <property type="entry name" value="SAM_RNA_A_N6_MT"/>
    <property type="match status" value="1"/>
</dbReference>
<dbReference type="InterPro" id="IPR029063">
    <property type="entry name" value="SAM-dependent_MTases_sf"/>
</dbReference>
<dbReference type="STRING" id="10195.A0A3M7SI57"/>
<keyword evidence="9" id="KW-0809">Transit peptide</keyword>
<evidence type="ECO:0000256" key="9">
    <source>
        <dbReference type="ARBA" id="ARBA00022946"/>
    </source>
</evidence>
<evidence type="ECO:0000256" key="4">
    <source>
        <dbReference type="ARBA" id="ARBA00022603"/>
    </source>
</evidence>
<feature type="binding site" evidence="18">
    <location>
        <position position="510"/>
    </location>
    <ligand>
        <name>S-adenosyl-L-methionine</name>
        <dbReference type="ChEBI" id="CHEBI:59789"/>
    </ligand>
</feature>
<dbReference type="InterPro" id="IPR020846">
    <property type="entry name" value="MFS_dom"/>
</dbReference>
<dbReference type="InterPro" id="IPR020598">
    <property type="entry name" value="rRNA_Ade_methylase_Trfase_N"/>
</dbReference>
<dbReference type="InterPro" id="IPR020596">
    <property type="entry name" value="rRNA_Ade_Mease_Trfase_CS"/>
</dbReference>
<dbReference type="InterPro" id="IPR011701">
    <property type="entry name" value="MFS"/>
</dbReference>
<evidence type="ECO:0000259" key="20">
    <source>
        <dbReference type="PROSITE" id="PS50850"/>
    </source>
</evidence>
<feature type="domain" description="Major facilitator superfamily (MFS) profile" evidence="20">
    <location>
        <begin position="7"/>
        <end position="409"/>
    </location>
</feature>
<feature type="transmembrane region" description="Helical" evidence="19">
    <location>
        <begin position="169"/>
        <end position="185"/>
    </location>
</feature>